<dbReference type="InterPro" id="IPR000014">
    <property type="entry name" value="PAS"/>
</dbReference>
<evidence type="ECO:0000313" key="4">
    <source>
        <dbReference type="EMBL" id="QCB93728.1"/>
    </source>
</evidence>
<dbReference type="GO" id="GO:0003723">
    <property type="term" value="F:RNA binding"/>
    <property type="evidence" value="ECO:0007669"/>
    <property type="project" value="InterPro"/>
</dbReference>
<dbReference type="InterPro" id="IPR035965">
    <property type="entry name" value="PAS-like_dom_sf"/>
</dbReference>
<dbReference type="InterPro" id="IPR036388">
    <property type="entry name" value="WH-like_DNA-bd_sf"/>
</dbReference>
<dbReference type="Pfam" id="PF03861">
    <property type="entry name" value="ANTAR"/>
    <property type="match status" value="1"/>
</dbReference>
<keyword evidence="5" id="KW-1185">Reference proteome</keyword>
<dbReference type="Pfam" id="PF08447">
    <property type="entry name" value="PAS_3"/>
    <property type="match status" value="1"/>
</dbReference>
<evidence type="ECO:0000259" key="3">
    <source>
        <dbReference type="PROSITE" id="PS50921"/>
    </source>
</evidence>
<name>A0A4P7SJ69_9CELL</name>
<proteinExistence type="predicted"/>
<organism evidence="4 5">
    <name type="scientific">Cellulomonas shaoxiangyii</name>
    <dbReference type="NCBI Taxonomy" id="2566013"/>
    <lineage>
        <taxon>Bacteria</taxon>
        <taxon>Bacillati</taxon>
        <taxon>Actinomycetota</taxon>
        <taxon>Actinomycetes</taxon>
        <taxon>Micrococcales</taxon>
        <taxon>Cellulomonadaceae</taxon>
        <taxon>Cellulomonas</taxon>
    </lineage>
</organism>
<feature type="region of interest" description="Disordered" evidence="1">
    <location>
        <begin position="16"/>
        <end position="104"/>
    </location>
</feature>
<evidence type="ECO:0000313" key="5">
    <source>
        <dbReference type="Proteomes" id="UP000296469"/>
    </source>
</evidence>
<evidence type="ECO:0000259" key="2">
    <source>
        <dbReference type="PROSITE" id="PS50112"/>
    </source>
</evidence>
<reference evidence="4 5" key="1">
    <citation type="submission" date="2019-04" db="EMBL/GenBank/DDBJ databases">
        <title>Isolation and identification of Cellulomonas shaoxiangyii sp. Nov. isolated from feces of the Tibetan antelopes (Pantholops hodgsonii) in the Qinghai-Tibet plateau of China.</title>
        <authorList>
            <person name="Tian Z."/>
        </authorList>
    </citation>
    <scope>NUCLEOTIDE SEQUENCE [LARGE SCALE GENOMIC DNA]</scope>
    <source>
        <strain evidence="4 5">Z28</strain>
    </source>
</reference>
<dbReference type="Proteomes" id="UP000296469">
    <property type="component" value="Chromosome"/>
</dbReference>
<dbReference type="InterPro" id="IPR005561">
    <property type="entry name" value="ANTAR"/>
</dbReference>
<dbReference type="OrthoDB" id="3787288at2"/>
<protein>
    <submittedName>
        <fullName evidence="4">ANTAR domain-containing protein</fullName>
    </submittedName>
</protein>
<feature type="domain" description="PAS" evidence="2">
    <location>
        <begin position="114"/>
        <end position="171"/>
    </location>
</feature>
<dbReference type="SUPFAM" id="SSF55785">
    <property type="entry name" value="PYP-like sensor domain (PAS domain)"/>
    <property type="match status" value="1"/>
</dbReference>
<dbReference type="Gene3D" id="1.10.10.10">
    <property type="entry name" value="Winged helix-like DNA-binding domain superfamily/Winged helix DNA-binding domain"/>
    <property type="match status" value="1"/>
</dbReference>
<dbReference type="InterPro" id="IPR013655">
    <property type="entry name" value="PAS_fold_3"/>
</dbReference>
<dbReference type="SMART" id="SM01012">
    <property type="entry name" value="ANTAR"/>
    <property type="match status" value="1"/>
</dbReference>
<gene>
    <name evidence="4" type="ORF">E5225_09315</name>
</gene>
<dbReference type="PROSITE" id="PS50112">
    <property type="entry name" value="PAS"/>
    <property type="match status" value="1"/>
</dbReference>
<dbReference type="KEGG" id="celz:E5225_09315"/>
<evidence type="ECO:0000256" key="1">
    <source>
        <dbReference type="SAM" id="MobiDB-lite"/>
    </source>
</evidence>
<feature type="domain" description="ANTAR" evidence="3">
    <location>
        <begin position="219"/>
        <end position="280"/>
    </location>
</feature>
<sequence>MRTSACVGHAGARDVVRAPGAGTSRGAHRRAPVPDALHGDPPTGRWRPPPEHGGGAAGPRALGPLASHVRRSGGSVDAGQGVAHEESFSWRKPVHSAPEHPHTASLRTRPRVGLFTYDVRDDAWWWSDDVYRLHGFQPHDVVPTTALVLAHKHPDDRDASRLLLQDAVVTGAPVASVHRIMDATGRARVVAFLGQSRTGDTGAPTLTGYFLDLTDEVGERSRDEANRDIAASAAHRAQIEQAKGIVAFAYGVDAESAFGVLRAASNNGNVPIRELASQVVARVRSFRGDPYRVCEYLAEAAGLPLPR</sequence>
<dbReference type="AlphaFoldDB" id="A0A4P7SJ69"/>
<accession>A0A4P7SJ69</accession>
<dbReference type="EMBL" id="CP039291">
    <property type="protein sequence ID" value="QCB93728.1"/>
    <property type="molecule type" value="Genomic_DNA"/>
</dbReference>
<dbReference type="PROSITE" id="PS50921">
    <property type="entry name" value="ANTAR"/>
    <property type="match status" value="1"/>
</dbReference>
<dbReference type="Gene3D" id="3.30.450.20">
    <property type="entry name" value="PAS domain"/>
    <property type="match status" value="1"/>
</dbReference>